<sequence length="892" mass="98731">MKRGYAPRNEKMHFGIQSGGPSACKSKKGAVVVPCLLGLPSEILTTIFEYSGEKSLCSLAGVCQQFHGMAVALLYRNIHHGIHTDDPVYTEKSLDRFTAMVEVVSTSSPQYASSVKNIAVRHIAPYESDNRQGGVVKRPSQSYYTGRYLCSLIAITLRKTTGLTSFSWDIRLELTPSVYQAISQIPDIRDVHIRLPACTTPGATDSTLGQMLQTPHYHFHQNNPPPREIRPSCTGAEAQLLKDLDKLQHEPTLSLLSGLKNLSVLDIEDLKLVLQLPQCISQCSSTLKSLKLSFSDELAKSARKKTASNSAPDATTAFGDMLNFAAPQFEEDLLLDQQATPADPALPPDPVVRRERSIQESILAYIFKVGDGDRRNKYLQEALLEGNARKSQAEDSSASEEARDQKFLKCVRSMVRVLPKMMVLNSENPAIINVLHKLDQAATQYLVRNAKQPSENVVKASASNSAPASALKPTPSISGKTEFSVSKKKEKCPTDVIDMEHPDVVEEEGEDQVFVDERQRSVTEASVRAFARQPVQAARPSSSADKGKGKQPVRNPPVEKRTAEEARECYVRNTHGIPLESLSIHLIPVTAGVLSKAVDLTSLHHLSLLNVGPQSTLWAFLKRLNQIYPLPLTSIHTDNVTPAFCSFVNSMDKITELFLFERYSKAKVESLAAKTTISAFTIRREILHKHMRNLQRLVIRNDESDSWAADPATILQISQRGGKLIELGVSVNNCGLHSLMQQIGSFRSLKALQVFWYRQDMCTTTLREVHHSLIDGIYHYWHLRIEYVAMCYCMHGPIANGAIQVRGRVRHLNKACAILKKEAAAEEAASSSSSSQPASTNNAPHGTMFPMENSEGDPMPLFGVELSTRALLSIEDISGVKMWEKGAWEMKL</sequence>
<dbReference type="Proteomes" id="UP000249748">
    <property type="component" value="Unassembled WGS sequence"/>
</dbReference>
<gene>
    <name evidence="1" type="ORF">BO79DRAFT_269251</name>
</gene>
<evidence type="ECO:0000313" key="1">
    <source>
        <dbReference type="EMBL" id="RAK87405.1"/>
    </source>
</evidence>
<reference evidence="1" key="1">
    <citation type="submission" date="2018-02" db="EMBL/GenBank/DDBJ databases">
        <title>The genomes of Aspergillus section Nigri reveals drivers in fungal speciation.</title>
        <authorList>
            <consortium name="DOE Joint Genome Institute"/>
            <person name="Vesth T.C."/>
            <person name="Nybo J."/>
            <person name="Theobald S."/>
            <person name="Brandl J."/>
            <person name="Frisvad J.C."/>
            <person name="Nielsen K.F."/>
            <person name="Lyhne E.K."/>
            <person name="Kogle M.E."/>
            <person name="Kuo A."/>
            <person name="Riley R."/>
            <person name="Clum A."/>
            <person name="Nolan M."/>
            <person name="Lipzen A."/>
            <person name="Salamov A."/>
            <person name="Henrissat B."/>
            <person name="Wiebenga A."/>
            <person name="De vries R.P."/>
            <person name="Grigoriev I.V."/>
            <person name="Mortensen U.H."/>
            <person name="Andersen M.R."/>
            <person name="Baker S.E."/>
        </authorList>
    </citation>
    <scope>NUCLEOTIDE SEQUENCE</scope>
    <source>
        <strain evidence="1">CBS 115574</strain>
    </source>
</reference>
<organism evidence="1 2">
    <name type="scientific">Aspergillus costaricaensis CBS 115574</name>
    <dbReference type="NCBI Taxonomy" id="1448317"/>
    <lineage>
        <taxon>Eukaryota</taxon>
        <taxon>Fungi</taxon>
        <taxon>Dikarya</taxon>
        <taxon>Ascomycota</taxon>
        <taxon>Pezizomycotina</taxon>
        <taxon>Eurotiomycetes</taxon>
        <taxon>Eurotiomycetidae</taxon>
        <taxon>Eurotiales</taxon>
        <taxon>Aspergillaceae</taxon>
        <taxon>Aspergillus</taxon>
        <taxon>Aspergillus subgen. Circumdati</taxon>
    </lineage>
</organism>
<keyword evidence="2" id="KW-1185">Reference proteome</keyword>
<name>A0ACD1IAW0_9EURO</name>
<evidence type="ECO:0000313" key="2">
    <source>
        <dbReference type="Proteomes" id="UP000249748"/>
    </source>
</evidence>
<protein>
    <submittedName>
        <fullName evidence="1">Uncharacterized protein</fullName>
    </submittedName>
</protein>
<dbReference type="EMBL" id="KZ824555">
    <property type="protein sequence ID" value="RAK87405.1"/>
    <property type="molecule type" value="Genomic_DNA"/>
</dbReference>
<accession>A0ACD1IAW0</accession>
<proteinExistence type="predicted"/>